<dbReference type="AlphaFoldDB" id="A0ABD0L5G8"/>
<accession>A0ABD0L5G8</accession>
<evidence type="ECO:0000313" key="2">
    <source>
        <dbReference type="EMBL" id="KAK7494307.1"/>
    </source>
</evidence>
<organism evidence="2 3">
    <name type="scientific">Batillaria attramentaria</name>
    <dbReference type="NCBI Taxonomy" id="370345"/>
    <lineage>
        <taxon>Eukaryota</taxon>
        <taxon>Metazoa</taxon>
        <taxon>Spiralia</taxon>
        <taxon>Lophotrochozoa</taxon>
        <taxon>Mollusca</taxon>
        <taxon>Gastropoda</taxon>
        <taxon>Caenogastropoda</taxon>
        <taxon>Sorbeoconcha</taxon>
        <taxon>Cerithioidea</taxon>
        <taxon>Batillariidae</taxon>
        <taxon>Batillaria</taxon>
    </lineage>
</organism>
<feature type="non-terminal residue" evidence="2">
    <location>
        <position position="1"/>
    </location>
</feature>
<gene>
    <name evidence="2" type="ORF">BaRGS_00014410</name>
</gene>
<dbReference type="EMBL" id="JACVVK020000084">
    <property type="protein sequence ID" value="KAK7494307.1"/>
    <property type="molecule type" value="Genomic_DNA"/>
</dbReference>
<reference evidence="2 3" key="1">
    <citation type="journal article" date="2023" name="Sci. Data">
        <title>Genome assembly of the Korean intertidal mud-creeper Batillaria attramentaria.</title>
        <authorList>
            <person name="Patra A.K."/>
            <person name="Ho P.T."/>
            <person name="Jun S."/>
            <person name="Lee S.J."/>
            <person name="Kim Y."/>
            <person name="Won Y.J."/>
        </authorList>
    </citation>
    <scope>NUCLEOTIDE SEQUENCE [LARGE SCALE GENOMIC DNA]</scope>
    <source>
        <strain evidence="2">Wonlab-2016</strain>
    </source>
</reference>
<protein>
    <submittedName>
        <fullName evidence="2">Uncharacterized protein</fullName>
    </submittedName>
</protein>
<dbReference type="Proteomes" id="UP001519460">
    <property type="component" value="Unassembled WGS sequence"/>
</dbReference>
<feature type="region of interest" description="Disordered" evidence="1">
    <location>
        <begin position="60"/>
        <end position="101"/>
    </location>
</feature>
<keyword evidence="3" id="KW-1185">Reference proteome</keyword>
<feature type="compositionally biased region" description="Pro residues" evidence="1">
    <location>
        <begin position="81"/>
        <end position="92"/>
    </location>
</feature>
<feature type="non-terminal residue" evidence="2">
    <location>
        <position position="133"/>
    </location>
</feature>
<comment type="caution">
    <text evidence="2">The sequence shown here is derived from an EMBL/GenBank/DDBJ whole genome shotgun (WGS) entry which is preliminary data.</text>
</comment>
<sequence>PGLTKWFPFRPARPRVKGSGRLRLNLSVANKNVKSHQGTSHLTEVLLPISFVQMQFADFQGDASSDSQPTDAPIRSDTKLPSPPQSPHPCNPGPGGFVHNLAPVSETDAESCISDFGSPVMCLIVGGMTCTCA</sequence>
<proteinExistence type="predicted"/>
<evidence type="ECO:0000256" key="1">
    <source>
        <dbReference type="SAM" id="MobiDB-lite"/>
    </source>
</evidence>
<evidence type="ECO:0000313" key="3">
    <source>
        <dbReference type="Proteomes" id="UP001519460"/>
    </source>
</evidence>
<name>A0ABD0L5G8_9CAEN</name>